<feature type="domain" description="PAS" evidence="3">
    <location>
        <begin position="38"/>
        <end position="103"/>
    </location>
</feature>
<organism evidence="5">
    <name type="scientific">marine sediment metagenome</name>
    <dbReference type="NCBI Taxonomy" id="412755"/>
    <lineage>
        <taxon>unclassified sequences</taxon>
        <taxon>metagenomes</taxon>
        <taxon>ecological metagenomes</taxon>
    </lineage>
</organism>
<dbReference type="PANTHER" id="PTHR24421:SF58">
    <property type="entry name" value="SIGNAL TRANSDUCTION HISTIDINE-PROTEIN KINASE_PHOSPHATASE UHPB"/>
    <property type="match status" value="1"/>
</dbReference>
<dbReference type="InterPro" id="IPR036890">
    <property type="entry name" value="HATPase_C_sf"/>
</dbReference>
<dbReference type="AlphaFoldDB" id="A0A0F9AV29"/>
<evidence type="ECO:0000256" key="1">
    <source>
        <dbReference type="ARBA" id="ARBA00022679"/>
    </source>
</evidence>
<evidence type="ECO:0000313" key="5">
    <source>
        <dbReference type="EMBL" id="KKL13275.1"/>
    </source>
</evidence>
<gene>
    <name evidence="5" type="ORF">LCGC14_2527380</name>
</gene>
<proteinExistence type="predicted"/>
<dbReference type="Gene3D" id="3.30.450.20">
    <property type="entry name" value="PAS domain"/>
    <property type="match status" value="1"/>
</dbReference>
<dbReference type="InterPro" id="IPR050482">
    <property type="entry name" value="Sensor_HK_TwoCompSys"/>
</dbReference>
<dbReference type="PANTHER" id="PTHR24421">
    <property type="entry name" value="NITRATE/NITRITE SENSOR PROTEIN NARX-RELATED"/>
    <property type="match status" value="1"/>
</dbReference>
<dbReference type="Pfam" id="PF02518">
    <property type="entry name" value="HATPase_c"/>
    <property type="match status" value="1"/>
</dbReference>
<dbReference type="CDD" id="cd16917">
    <property type="entry name" value="HATPase_UhpB-NarQ-NarX-like"/>
    <property type="match status" value="1"/>
</dbReference>
<name>A0A0F9AV29_9ZZZZ</name>
<dbReference type="Gene3D" id="1.20.5.1930">
    <property type="match status" value="1"/>
</dbReference>
<dbReference type="Pfam" id="PF07730">
    <property type="entry name" value="HisKA_3"/>
    <property type="match status" value="1"/>
</dbReference>
<dbReference type="SMART" id="SM00091">
    <property type="entry name" value="PAS"/>
    <property type="match status" value="1"/>
</dbReference>
<dbReference type="GO" id="GO:0000155">
    <property type="term" value="F:phosphorelay sensor kinase activity"/>
    <property type="evidence" value="ECO:0007669"/>
    <property type="project" value="InterPro"/>
</dbReference>
<dbReference type="EMBL" id="LAZR01040925">
    <property type="protein sequence ID" value="KKL13275.1"/>
    <property type="molecule type" value="Genomic_DNA"/>
</dbReference>
<feature type="non-terminal residue" evidence="5">
    <location>
        <position position="1"/>
    </location>
</feature>
<keyword evidence="1" id="KW-0808">Transferase</keyword>
<dbReference type="Pfam" id="PF08447">
    <property type="entry name" value="PAS_3"/>
    <property type="match status" value="1"/>
</dbReference>
<dbReference type="GO" id="GO:0046983">
    <property type="term" value="F:protein dimerization activity"/>
    <property type="evidence" value="ECO:0007669"/>
    <property type="project" value="InterPro"/>
</dbReference>
<protein>
    <recommendedName>
        <fullName evidence="6">PAS domain-containing protein</fullName>
    </recommendedName>
</protein>
<evidence type="ECO:0008006" key="6">
    <source>
        <dbReference type="Google" id="ProtNLM"/>
    </source>
</evidence>
<dbReference type="GO" id="GO:0016020">
    <property type="term" value="C:membrane"/>
    <property type="evidence" value="ECO:0007669"/>
    <property type="project" value="InterPro"/>
</dbReference>
<evidence type="ECO:0000259" key="3">
    <source>
        <dbReference type="SMART" id="SM00091"/>
    </source>
</evidence>
<sequence length="382" mass="43680">LKEELRSNESELIKANDFLMQEINERKWAEDVLRRSEEKYRLVVEHANEGIVIIQDGYFKYFNPKTLKVLNYSEDVLKTCKVDDLIHPDDRDRAFARRLKIIKGEPVEAIHIIKAIDQYGAIRWLESNTVLISWMGRPAILSFLSNITERKRAEDEILQSHERLRALATELSLAEEKERRRLANNLHDHIGQSLAIMKIKLGALREVLAGNGMEEEYDYIKAVIERTIRHTKNLTFQLSPPELYAFGFDATVESLGEQVQKEHKISFMFINEGGSITLDKDVSVLMFQAVRELLMNIVKHADASRFSISILRNQYDMQIIVEDDGKGFNTSSVGLESFGFFSIKERLSRFGGLFTVESLIGKGTRVFLTAPIDKKGVLGISG</sequence>
<dbReference type="InterPro" id="IPR011712">
    <property type="entry name" value="Sig_transdc_His_kin_sub3_dim/P"/>
</dbReference>
<dbReference type="Gene3D" id="3.30.565.10">
    <property type="entry name" value="Histidine kinase-like ATPase, C-terminal domain"/>
    <property type="match status" value="1"/>
</dbReference>
<dbReference type="SUPFAM" id="SSF55874">
    <property type="entry name" value="ATPase domain of HSP90 chaperone/DNA topoisomerase II/histidine kinase"/>
    <property type="match status" value="1"/>
</dbReference>
<evidence type="ECO:0000256" key="2">
    <source>
        <dbReference type="ARBA" id="ARBA00022777"/>
    </source>
</evidence>
<dbReference type="InterPro" id="IPR000014">
    <property type="entry name" value="PAS"/>
</dbReference>
<dbReference type="CDD" id="cd00130">
    <property type="entry name" value="PAS"/>
    <property type="match status" value="1"/>
</dbReference>
<keyword evidence="2" id="KW-0418">Kinase</keyword>
<dbReference type="InterPro" id="IPR003594">
    <property type="entry name" value="HATPase_dom"/>
</dbReference>
<reference evidence="5" key="1">
    <citation type="journal article" date="2015" name="Nature">
        <title>Complex archaea that bridge the gap between prokaryotes and eukaryotes.</title>
        <authorList>
            <person name="Spang A."/>
            <person name="Saw J.H."/>
            <person name="Jorgensen S.L."/>
            <person name="Zaremba-Niedzwiedzka K."/>
            <person name="Martijn J."/>
            <person name="Lind A.E."/>
            <person name="van Eijk R."/>
            <person name="Schleper C."/>
            <person name="Guy L."/>
            <person name="Ettema T.J."/>
        </authorList>
    </citation>
    <scope>NUCLEOTIDE SEQUENCE</scope>
</reference>
<accession>A0A0F9AV29</accession>
<dbReference type="SUPFAM" id="SSF55785">
    <property type="entry name" value="PYP-like sensor domain (PAS domain)"/>
    <property type="match status" value="1"/>
</dbReference>
<dbReference type="InterPro" id="IPR013655">
    <property type="entry name" value="PAS_fold_3"/>
</dbReference>
<dbReference type="SMART" id="SM00387">
    <property type="entry name" value="HATPase_c"/>
    <property type="match status" value="1"/>
</dbReference>
<dbReference type="InterPro" id="IPR035965">
    <property type="entry name" value="PAS-like_dom_sf"/>
</dbReference>
<dbReference type="NCBIfam" id="TIGR00229">
    <property type="entry name" value="sensory_box"/>
    <property type="match status" value="1"/>
</dbReference>
<feature type="domain" description="Histidine kinase/HSP90-like ATPase" evidence="4">
    <location>
        <begin position="281"/>
        <end position="374"/>
    </location>
</feature>
<evidence type="ECO:0000259" key="4">
    <source>
        <dbReference type="SMART" id="SM00387"/>
    </source>
</evidence>
<comment type="caution">
    <text evidence="5">The sequence shown here is derived from an EMBL/GenBank/DDBJ whole genome shotgun (WGS) entry which is preliminary data.</text>
</comment>